<feature type="domain" description="PDZ" evidence="5">
    <location>
        <begin position="337"/>
        <end position="395"/>
    </location>
</feature>
<dbReference type="OrthoDB" id="9758917at2"/>
<evidence type="ECO:0000256" key="4">
    <source>
        <dbReference type="SAM" id="Phobius"/>
    </source>
</evidence>
<dbReference type="EMBL" id="SPQQ01000003">
    <property type="protein sequence ID" value="TGE38466.1"/>
    <property type="molecule type" value="Genomic_DNA"/>
</dbReference>
<evidence type="ECO:0000259" key="5">
    <source>
        <dbReference type="PROSITE" id="PS50106"/>
    </source>
</evidence>
<keyword evidence="4" id="KW-0472">Membrane</keyword>
<dbReference type="SMART" id="SM00228">
    <property type="entry name" value="PDZ"/>
    <property type="match status" value="1"/>
</dbReference>
<gene>
    <name evidence="6" type="ORF">E4K67_11040</name>
</gene>
<feature type="compositionally biased region" description="Polar residues" evidence="3">
    <location>
        <begin position="1"/>
        <end position="10"/>
    </location>
</feature>
<evidence type="ECO:0000313" key="6">
    <source>
        <dbReference type="EMBL" id="TGE38466.1"/>
    </source>
</evidence>
<keyword evidence="1" id="KW-0645">Protease</keyword>
<dbReference type="PRINTS" id="PR00834">
    <property type="entry name" value="PROTEASES2C"/>
</dbReference>
<dbReference type="GO" id="GO:0006508">
    <property type="term" value="P:proteolysis"/>
    <property type="evidence" value="ECO:0007669"/>
    <property type="project" value="UniProtKB-KW"/>
</dbReference>
<organism evidence="6 7">
    <name type="scientific">Desulfosporosinus fructosivorans</name>
    <dbReference type="NCBI Taxonomy" id="2018669"/>
    <lineage>
        <taxon>Bacteria</taxon>
        <taxon>Bacillati</taxon>
        <taxon>Bacillota</taxon>
        <taxon>Clostridia</taxon>
        <taxon>Eubacteriales</taxon>
        <taxon>Desulfitobacteriaceae</taxon>
        <taxon>Desulfosporosinus</taxon>
    </lineage>
</organism>
<keyword evidence="4" id="KW-1133">Transmembrane helix</keyword>
<comment type="caution">
    <text evidence="6">The sequence shown here is derived from an EMBL/GenBank/DDBJ whole genome shotgun (WGS) entry which is preliminary data.</text>
</comment>
<keyword evidence="7" id="KW-1185">Reference proteome</keyword>
<dbReference type="Pfam" id="PF13365">
    <property type="entry name" value="Trypsin_2"/>
    <property type="match status" value="1"/>
</dbReference>
<dbReference type="PANTHER" id="PTHR43343">
    <property type="entry name" value="PEPTIDASE S12"/>
    <property type="match status" value="1"/>
</dbReference>
<dbReference type="Pfam" id="PF13180">
    <property type="entry name" value="PDZ_2"/>
    <property type="match status" value="1"/>
</dbReference>
<feature type="transmembrane region" description="Helical" evidence="4">
    <location>
        <begin position="47"/>
        <end position="73"/>
    </location>
</feature>
<keyword evidence="4" id="KW-0812">Transmembrane</keyword>
<name>A0A4Z0RA29_9FIRM</name>
<evidence type="ECO:0000313" key="7">
    <source>
        <dbReference type="Proteomes" id="UP000298460"/>
    </source>
</evidence>
<accession>A0A4Z0RA29</accession>
<dbReference type="SUPFAM" id="SSF50156">
    <property type="entry name" value="PDZ domain-like"/>
    <property type="match status" value="1"/>
</dbReference>
<dbReference type="InterPro" id="IPR051201">
    <property type="entry name" value="Chloro_Bact_Ser_Proteases"/>
</dbReference>
<dbReference type="RefSeq" id="WP_135546547.1">
    <property type="nucleotide sequence ID" value="NZ_SPQQ01000003.1"/>
</dbReference>
<evidence type="ECO:0000256" key="2">
    <source>
        <dbReference type="ARBA" id="ARBA00022801"/>
    </source>
</evidence>
<dbReference type="Gene3D" id="2.40.10.120">
    <property type="match status" value="1"/>
</dbReference>
<dbReference type="InterPro" id="IPR001478">
    <property type="entry name" value="PDZ"/>
</dbReference>
<reference evidence="6 7" key="1">
    <citation type="submission" date="2019-03" db="EMBL/GenBank/DDBJ databases">
        <title>Draft Genome Sequence of Desulfosporosinus fructosivorans Strain 63.6F, Isolated from Marine Sediment in the Baltic Sea.</title>
        <authorList>
            <person name="Hausmann B."/>
            <person name="Vandieken V."/>
            <person name="Pjevac P."/>
            <person name="Schreck K."/>
            <person name="Herbold C.W."/>
            <person name="Loy A."/>
        </authorList>
    </citation>
    <scope>NUCLEOTIDE SEQUENCE [LARGE SCALE GENOMIC DNA]</scope>
    <source>
        <strain evidence="6 7">63.6F</strain>
    </source>
</reference>
<feature type="region of interest" description="Disordered" evidence="3">
    <location>
        <begin position="1"/>
        <end position="25"/>
    </location>
</feature>
<evidence type="ECO:0000256" key="1">
    <source>
        <dbReference type="ARBA" id="ARBA00022670"/>
    </source>
</evidence>
<dbReference type="Gene3D" id="2.30.42.10">
    <property type="match status" value="1"/>
</dbReference>
<evidence type="ECO:0000256" key="3">
    <source>
        <dbReference type="SAM" id="MobiDB-lite"/>
    </source>
</evidence>
<sequence length="411" mass="42906">MEDDVLSTQKDNNDPADISDGERQEVELVPISQQKQPIYYHKPKRKIFAYASLCLISALIGGLTTVGVIPYIYPANASPNQSESTSSPLTQVAYTANGTNFPVAQISKNVGPAVVGVSNFQTSRGSIGNSGLQEAGSGSGFIIDAKKGYIATNNHVIEGAQKITVSLSDGRNLEAKVIGADPRTDLAVLQISDVSNLTAVTLGDSSKVEVGEPVVAIGNPGGDEFARSVTTGVISALNRTLALQGMASYNLIQTDAAINPGNSGGPLVNYQGQVIGINSVKYAETGFEGMGFSIPISDALPTLQQLITSGVAKHPALLVSTDDQYIAHATSNNKPLGAYISGVTQNGPAAKAGILKGDVITKINSGQVQNSSDLVRELYKNNVGDKVTITYIRDGVTKQVEATLGEIASNQ</sequence>
<dbReference type="GO" id="GO:0004252">
    <property type="term" value="F:serine-type endopeptidase activity"/>
    <property type="evidence" value="ECO:0007669"/>
    <property type="project" value="InterPro"/>
</dbReference>
<protein>
    <submittedName>
        <fullName evidence="6">PDZ domain-containing protein</fullName>
    </submittedName>
</protein>
<dbReference type="SUPFAM" id="SSF50494">
    <property type="entry name" value="Trypsin-like serine proteases"/>
    <property type="match status" value="1"/>
</dbReference>
<keyword evidence="2" id="KW-0378">Hydrolase</keyword>
<dbReference type="InterPro" id="IPR036034">
    <property type="entry name" value="PDZ_sf"/>
</dbReference>
<dbReference type="InterPro" id="IPR001940">
    <property type="entry name" value="Peptidase_S1C"/>
</dbReference>
<dbReference type="InterPro" id="IPR009003">
    <property type="entry name" value="Peptidase_S1_PA"/>
</dbReference>
<dbReference type="Proteomes" id="UP000298460">
    <property type="component" value="Unassembled WGS sequence"/>
</dbReference>
<dbReference type="AlphaFoldDB" id="A0A4Z0RA29"/>
<proteinExistence type="predicted"/>
<dbReference type="PANTHER" id="PTHR43343:SF3">
    <property type="entry name" value="PROTEASE DO-LIKE 8, CHLOROPLASTIC"/>
    <property type="match status" value="1"/>
</dbReference>
<dbReference type="PROSITE" id="PS50106">
    <property type="entry name" value="PDZ"/>
    <property type="match status" value="1"/>
</dbReference>